<gene>
    <name evidence="3" type="ORF">LCGC14_0365160</name>
</gene>
<reference evidence="3" key="1">
    <citation type="journal article" date="2015" name="Nature">
        <title>Complex archaea that bridge the gap between prokaryotes and eukaryotes.</title>
        <authorList>
            <person name="Spang A."/>
            <person name="Saw J.H."/>
            <person name="Jorgensen S.L."/>
            <person name="Zaremba-Niedzwiedzka K."/>
            <person name="Martijn J."/>
            <person name="Lind A.E."/>
            <person name="van Eijk R."/>
            <person name="Schleper C."/>
            <person name="Guy L."/>
            <person name="Ettema T.J."/>
        </authorList>
    </citation>
    <scope>NUCLEOTIDE SEQUENCE</scope>
</reference>
<evidence type="ECO:0000313" key="3">
    <source>
        <dbReference type="EMBL" id="KKN77024.1"/>
    </source>
</evidence>
<feature type="domain" description="Nuclease associated modular" evidence="2">
    <location>
        <begin position="92"/>
        <end position="108"/>
    </location>
</feature>
<evidence type="ECO:0000259" key="2">
    <source>
        <dbReference type="SMART" id="SM00496"/>
    </source>
</evidence>
<dbReference type="AlphaFoldDB" id="A0A0F9TCT1"/>
<proteinExistence type="predicted"/>
<dbReference type="Pfam" id="PF07460">
    <property type="entry name" value="NUMOD3"/>
    <property type="match status" value="2"/>
</dbReference>
<dbReference type="GO" id="GO:0003677">
    <property type="term" value="F:DNA binding"/>
    <property type="evidence" value="ECO:0007669"/>
    <property type="project" value="InterPro"/>
</dbReference>
<feature type="compositionally biased region" description="Basic residues" evidence="1">
    <location>
        <begin position="61"/>
        <end position="70"/>
    </location>
</feature>
<organism evidence="3">
    <name type="scientific">marine sediment metagenome</name>
    <dbReference type="NCBI Taxonomy" id="412755"/>
    <lineage>
        <taxon>unclassified sequences</taxon>
        <taxon>metagenomes</taxon>
        <taxon>ecological metagenomes</taxon>
    </lineage>
</organism>
<feature type="domain" description="Nuclease associated modular" evidence="2">
    <location>
        <begin position="64"/>
        <end position="80"/>
    </location>
</feature>
<dbReference type="SMART" id="SM00496">
    <property type="entry name" value="IENR2"/>
    <property type="match status" value="3"/>
</dbReference>
<accession>A0A0F9TCT1</accession>
<dbReference type="EMBL" id="LAZR01000286">
    <property type="protein sequence ID" value="KKN77024.1"/>
    <property type="molecule type" value="Genomic_DNA"/>
</dbReference>
<feature type="domain" description="Nuclease associated modular" evidence="2">
    <location>
        <begin position="47"/>
        <end position="63"/>
    </location>
</feature>
<comment type="caution">
    <text evidence="3">The sequence shown here is derived from an EMBL/GenBank/DDBJ whole genome shotgun (WGS) entry which is preliminary data.</text>
</comment>
<protein>
    <recommendedName>
        <fullName evidence="2">Nuclease associated modular domain-containing protein</fullName>
    </recommendedName>
</protein>
<sequence>MFPEQYKNRLLMNTTVHSDGCWLYNGTKSNGYGRMTIGSRGDKCWWYGKHHKKESIEKNRQTQKGRKFTKEHRENMSKAAQKRGKGKDSPNYGVRRSKKARKRMSEAQLLRYKRERYEVLK</sequence>
<name>A0A0F9TCT1_9ZZZZ</name>
<feature type="region of interest" description="Disordered" evidence="1">
    <location>
        <begin position="55"/>
        <end position="108"/>
    </location>
</feature>
<dbReference type="InterPro" id="IPR003611">
    <property type="entry name" value="NUMOD3"/>
</dbReference>
<evidence type="ECO:0000256" key="1">
    <source>
        <dbReference type="SAM" id="MobiDB-lite"/>
    </source>
</evidence>